<proteinExistence type="predicted"/>
<comment type="caution">
    <text evidence="1">The sequence shown here is derived from an EMBL/GenBank/DDBJ whole genome shotgun (WGS) entry which is preliminary data.</text>
</comment>
<accession>A0A2G1W703</accession>
<evidence type="ECO:0000313" key="1">
    <source>
        <dbReference type="EMBL" id="PHQ34812.1"/>
    </source>
</evidence>
<reference evidence="1 2" key="1">
    <citation type="submission" date="2017-06" db="EMBL/GenBank/DDBJ databases">
        <title>Description of Rhodopirellula bahusiensis sp. nov.</title>
        <authorList>
            <person name="Kizina J."/>
            <person name="Harder J."/>
        </authorList>
    </citation>
    <scope>NUCLEOTIDE SEQUENCE [LARGE SCALE GENOMIC DNA]</scope>
    <source>
        <strain evidence="1 2">SWK21</strain>
    </source>
</reference>
<dbReference type="GeneID" id="90609054"/>
<gene>
    <name evidence="1" type="ORF">CEE69_13140</name>
</gene>
<dbReference type="AlphaFoldDB" id="A0A2G1W703"/>
<evidence type="ECO:0008006" key="3">
    <source>
        <dbReference type="Google" id="ProtNLM"/>
    </source>
</evidence>
<sequence length="139" mass="15692">MDIDGFNKAALRFRKAIDLNAGCFSAISLSDFPQGACGDGSTLLGLYLEESLGVDVEYVAGVKGVQHHAWIEHDGLIIDISADQFEGMDSVIVQPVSQWHQDFNIQHRRRPCIDTEIPKHRHDLERDFQRLRDTAREMA</sequence>
<dbReference type="Proteomes" id="UP000225740">
    <property type="component" value="Unassembled WGS sequence"/>
</dbReference>
<evidence type="ECO:0000313" key="2">
    <source>
        <dbReference type="Proteomes" id="UP000225740"/>
    </source>
</evidence>
<protein>
    <recommendedName>
        <fullName evidence="3">Microcin J25-processing protein McjB C-terminal domain-containing protein</fullName>
    </recommendedName>
</protein>
<organism evidence="1 2">
    <name type="scientific">Rhodopirellula bahusiensis</name>
    <dbReference type="NCBI Taxonomy" id="2014065"/>
    <lineage>
        <taxon>Bacteria</taxon>
        <taxon>Pseudomonadati</taxon>
        <taxon>Planctomycetota</taxon>
        <taxon>Planctomycetia</taxon>
        <taxon>Pirellulales</taxon>
        <taxon>Pirellulaceae</taxon>
        <taxon>Rhodopirellula</taxon>
    </lineage>
</organism>
<dbReference type="RefSeq" id="WP_099261115.1">
    <property type="nucleotide sequence ID" value="NZ_NIZW01000009.1"/>
</dbReference>
<name>A0A2G1W703_9BACT</name>
<dbReference type="OrthoDB" id="794127at2"/>
<dbReference type="EMBL" id="NIZW01000009">
    <property type="protein sequence ID" value="PHQ34812.1"/>
    <property type="molecule type" value="Genomic_DNA"/>
</dbReference>
<keyword evidence="2" id="KW-1185">Reference proteome</keyword>